<organism evidence="1 2">
    <name type="scientific">Pocillopora damicornis</name>
    <name type="common">Cauliflower coral</name>
    <name type="synonym">Millepora damicornis</name>
    <dbReference type="NCBI Taxonomy" id="46731"/>
    <lineage>
        <taxon>Eukaryota</taxon>
        <taxon>Metazoa</taxon>
        <taxon>Cnidaria</taxon>
        <taxon>Anthozoa</taxon>
        <taxon>Hexacorallia</taxon>
        <taxon>Scleractinia</taxon>
        <taxon>Astrocoeniina</taxon>
        <taxon>Pocilloporidae</taxon>
        <taxon>Pocillopora</taxon>
    </lineage>
</organism>
<dbReference type="EMBL" id="RCHS01000085">
    <property type="protein sequence ID" value="RMX61013.1"/>
    <property type="molecule type" value="Genomic_DNA"/>
</dbReference>
<sequence>MYNPINWSCKKLEKAVGHRVVVKLFCRATSKAMKANLNASLKYSPNQVVLHVGSNNLKYKRQIENSSDATSAISRLTFARDVFNRAVKDAYKHLQSYCRQNGWKLIQHLKITENALIKGGLHLSYKGNQIIFNSFNALSADFLRAQCIKSSSESRILNESGREGPT</sequence>
<dbReference type="Proteomes" id="UP000275408">
    <property type="component" value="Unassembled WGS sequence"/>
</dbReference>
<dbReference type="AlphaFoldDB" id="A0A3M6V4X1"/>
<name>A0A3M6V4X1_POCDA</name>
<comment type="caution">
    <text evidence="1">The sequence shown here is derived from an EMBL/GenBank/DDBJ whole genome shotgun (WGS) entry which is preliminary data.</text>
</comment>
<protein>
    <submittedName>
        <fullName evidence="1">Uncharacterized protein</fullName>
    </submittedName>
</protein>
<accession>A0A3M6V4X1</accession>
<dbReference type="STRING" id="46731.A0A3M6V4X1"/>
<dbReference type="SUPFAM" id="SSF52266">
    <property type="entry name" value="SGNH hydrolase"/>
    <property type="match status" value="1"/>
</dbReference>
<gene>
    <name evidence="1" type="ORF">pdam_00007548</name>
</gene>
<evidence type="ECO:0000313" key="1">
    <source>
        <dbReference type="EMBL" id="RMX61013.1"/>
    </source>
</evidence>
<proteinExistence type="predicted"/>
<evidence type="ECO:0000313" key="2">
    <source>
        <dbReference type="Proteomes" id="UP000275408"/>
    </source>
</evidence>
<keyword evidence="2" id="KW-1185">Reference proteome</keyword>
<reference evidence="1 2" key="1">
    <citation type="journal article" date="2018" name="Sci. Rep.">
        <title>Comparative analysis of the Pocillopora damicornis genome highlights role of immune system in coral evolution.</title>
        <authorList>
            <person name="Cunning R."/>
            <person name="Bay R.A."/>
            <person name="Gillette P."/>
            <person name="Baker A.C."/>
            <person name="Traylor-Knowles N."/>
        </authorList>
    </citation>
    <scope>NUCLEOTIDE SEQUENCE [LARGE SCALE GENOMIC DNA]</scope>
    <source>
        <strain evidence="1">RSMAS</strain>
        <tissue evidence="1">Whole animal</tissue>
    </source>
</reference>